<dbReference type="Gene3D" id="2.60.40.10">
    <property type="entry name" value="Immunoglobulins"/>
    <property type="match status" value="2"/>
</dbReference>
<organism evidence="2">
    <name type="scientific">marine sediment metagenome</name>
    <dbReference type="NCBI Taxonomy" id="412755"/>
    <lineage>
        <taxon>unclassified sequences</taxon>
        <taxon>metagenomes</taxon>
        <taxon>ecological metagenomes</taxon>
    </lineage>
</organism>
<dbReference type="NCBIfam" id="TIGR02167">
    <property type="entry name" value="Liste_lipo_26"/>
    <property type="match status" value="10"/>
</dbReference>
<feature type="domain" description="PKD" evidence="1">
    <location>
        <begin position="941"/>
        <end position="973"/>
    </location>
</feature>
<feature type="domain" description="PKD" evidence="1">
    <location>
        <begin position="1299"/>
        <end position="1336"/>
    </location>
</feature>
<feature type="domain" description="PKD" evidence="1">
    <location>
        <begin position="52"/>
        <end position="84"/>
    </location>
</feature>
<dbReference type="SUPFAM" id="SSF103647">
    <property type="entry name" value="TSP type-3 repeat"/>
    <property type="match status" value="1"/>
</dbReference>
<accession>A0A0F9V4F5</accession>
<dbReference type="InterPro" id="IPR011889">
    <property type="entry name" value="Liste_lipo_26"/>
</dbReference>
<dbReference type="PROSITE" id="PS50093">
    <property type="entry name" value="PKD"/>
    <property type="match status" value="4"/>
</dbReference>
<reference evidence="2" key="1">
    <citation type="journal article" date="2015" name="Nature">
        <title>Complex archaea that bridge the gap between prokaryotes and eukaryotes.</title>
        <authorList>
            <person name="Spang A."/>
            <person name="Saw J.H."/>
            <person name="Jorgensen S.L."/>
            <person name="Zaremba-Niedzwiedzka K."/>
            <person name="Martijn J."/>
            <person name="Lind A.E."/>
            <person name="van Eijk R."/>
            <person name="Schleper C."/>
            <person name="Guy L."/>
            <person name="Ettema T.J."/>
        </authorList>
    </citation>
    <scope>NUCLEOTIDE SEQUENCE</scope>
</reference>
<dbReference type="SUPFAM" id="SSF141571">
    <property type="entry name" value="Pentapeptide repeat-like"/>
    <property type="match status" value="2"/>
</dbReference>
<dbReference type="Pfam" id="PF03382">
    <property type="entry name" value="DUF285"/>
    <property type="match status" value="6"/>
</dbReference>
<dbReference type="SUPFAM" id="SSF49299">
    <property type="entry name" value="PKD domain"/>
    <property type="match status" value="2"/>
</dbReference>
<evidence type="ECO:0000313" key="2">
    <source>
        <dbReference type="EMBL" id="KKO00131.1"/>
    </source>
</evidence>
<dbReference type="NCBIfam" id="TIGR04183">
    <property type="entry name" value="Por_Secre_tail"/>
    <property type="match status" value="1"/>
</dbReference>
<dbReference type="InterPro" id="IPR035986">
    <property type="entry name" value="PKD_dom_sf"/>
</dbReference>
<evidence type="ECO:0000259" key="1">
    <source>
        <dbReference type="PROSITE" id="PS50093"/>
    </source>
</evidence>
<dbReference type="InterPro" id="IPR000601">
    <property type="entry name" value="PKD_dom"/>
</dbReference>
<dbReference type="CDD" id="cd00146">
    <property type="entry name" value="PKD"/>
    <property type="match status" value="3"/>
</dbReference>
<dbReference type="Pfam" id="PF18962">
    <property type="entry name" value="Por_Secre_tail"/>
    <property type="match status" value="1"/>
</dbReference>
<feature type="domain" description="PKD" evidence="1">
    <location>
        <begin position="496"/>
        <end position="527"/>
    </location>
</feature>
<sequence length="1927" mass="218530">MQKIILSLFLIFSCFIISAQTEFITTWKTDNPGTSADNQITIPTNFREIYDYTISWGDGTTDTNVRGSIIHTYESPGIYQVSISGLFPRIYFNGDYNYYSTDKNKILSVDQWGAIDWSSMSSAFSGCNNLEIVAVDEPNLANVSSMNNMFSSCTSLIGNIFIANWDTSSVTTMKEMFSDAVAFSQNISDWNVSNVTDMTAMFRSAKSFNGDINDWNVSNVTTMEEMFSDTEAFNKDISNWDLSNVKDMSGMFKSSKSFNQNISIWDVSNVVTMEEMFSGSEAFNQDISNWDVSNVMNMTGMFKSTKSFNQNISKWNVVNVTTMKEMFSGAVVFNEDISDWNLANVLTMEEMFSETDVFNQDITNLDVSNVTDMAGMFRAAKLFNQDLGNWDVENVEKMDYMFDDSALSNENYDKMLIGWSTLNLQGRVTLGANKSLYCNSKYARNSIYHKFRWKFNDEGDSCPFIPFESIWNTSETGVTANNQIRIPVFPEATYDYDIEWGDGTYNLNVTGEITHTYETPGSYKVSIHRVFPQIYFNGELSSVENDKLKLSLIEQWGDVEWQSFENAFSGCSNLDVRSNDAPNLNYTISTKAMFENCSSLRGNSSFNDWNMSNIIDMSSMFYDCTIFNQNIGNWNVSNVANMENVFKRAERFNQEIGEWNVSNVTNMGYMFQGAKAFDKPIGSWNVINVASMFHMFSDAYKFNQDIGNWDMSNVTDIGSMFAQAYVFNQDISNWDIGNVTNMRILFSNAYSFNQNIGGWDVSNITDMRALFNGAHAFNQDISNWDVSNVTILDAMFQGARSFNQDISSWDVSQVFDMDNMFSYAVAFEQDISNWNISNVESMREIFKGISLSTENYDKILIGWSNLPTLPSGILFNGGKSQYCLSAIQRQKLIDDNNWSFIDGNENCTHEPFITIWQTDIQGATENNQIRIPAHPDEYYDYTVDWGDGTIDNNVHGTKIHTYESPGTYEVTISGEFPRIYFKGSWDFPKLLSIEQWGDNLWTSMEQAFSKCRNLDIKATDIPNLELVTDYSYAFASCESLVGNETMNDWDVSNAKKMNGVFTSALLFNQDIGDWDVGNVVEMISMFSNADEFNQNIGNWNLSSAESIRAIFSGAKSFNQDIGNWDISNVTNMSHAFYNTGNFNQDISNWDISNVVYIDFMFFGAKTFNQPIGKWNTSNLTSIKGLLWAAPSFNQTLADWDIGNITRMDNFLTGTALSMSNYDDTLIGWNNQSPNTSVTMDVRGHSYCASQQARQNLIDVHGWRFKDDEFDCSANYFKTTWLTSNFGASENNQITIPTYPNELYNYTIDWGDGIIDTNVTGNITHTYTSEGTYQVSIMGDFPGIYFDNSGDRKKIISVDNWGDIEWASMKGAFHGCSNLEILATDVPDFNQVSTLENMFTNCTTMVGTVYMTFWNLHKVKNLSHMFEGATNFNSLIENWNTGNVEEMTSMFNGASAFNRSIGIWDVGNVISMRSMFQNASDFRGYINDWDVFKVIDMSSMFKEASSYNANIGTWQVDNVTRMDGMFAGALLFNQDLKQWNVGKVTDMNNMFANSAFNQDIGNWDVSSVENMNSMFKGAKSFDQNIGSWNISQVSDMDAIFEEGLLSIINYDALLNGWSQLSSLTQNVIFDGGNSQFCASQDSREFLIDHYGWGIYDSGRSDLCETDIDQDGVLDYFDNCLNTPLGATVDDNGCMIITSDFYNITSIQESCPDKNNGQIIIEAAYEFEYAATLNNIEYSFNKDLIIDNLEPGIYNLCISKVDLENTRCFEFSILESQQLTGKTVLENNTTENKLLVTMDKGTFPYSVTINNNKIGEYKSKSFSFSVLEGDIIEISSKYDCEGKIALEIPNEILDDSFANPVNEIIDIQLTENNTIVLLELFDMNGRLLESVKEYVINNRISMKMTKFPRGLYMIKIQGDTNRTYKLLKR</sequence>
<dbReference type="GO" id="GO:0005509">
    <property type="term" value="F:calcium ion binding"/>
    <property type="evidence" value="ECO:0007669"/>
    <property type="project" value="InterPro"/>
</dbReference>
<comment type="caution">
    <text evidence="2">The sequence shown here is derived from an EMBL/GenBank/DDBJ whole genome shotgun (WGS) entry which is preliminary data.</text>
</comment>
<dbReference type="InterPro" id="IPR013783">
    <property type="entry name" value="Ig-like_fold"/>
</dbReference>
<dbReference type="InterPro" id="IPR028974">
    <property type="entry name" value="TSP_type-3_rpt"/>
</dbReference>
<dbReference type="InterPro" id="IPR026444">
    <property type="entry name" value="Secre_tail"/>
</dbReference>
<gene>
    <name evidence="2" type="ORF">LCGC14_0128970</name>
</gene>
<name>A0A0F9V4F5_9ZZZZ</name>
<protein>
    <recommendedName>
        <fullName evidence="1">PKD domain-containing protein</fullName>
    </recommendedName>
</protein>
<dbReference type="InterPro" id="IPR005046">
    <property type="entry name" value="DUF285"/>
</dbReference>
<proteinExistence type="predicted"/>
<dbReference type="EMBL" id="LAZR01000042">
    <property type="protein sequence ID" value="KKO00131.1"/>
    <property type="molecule type" value="Genomic_DNA"/>
</dbReference>